<proteinExistence type="predicted"/>
<dbReference type="Ensembl" id="ENSOART00020053268.1">
    <property type="protein sequence ID" value="ENSOARP00020039967.1"/>
    <property type="gene ID" value="ENSOARG00020035396.1"/>
</dbReference>
<reference evidence="1" key="3">
    <citation type="submission" date="2025-09" db="UniProtKB">
        <authorList>
            <consortium name="Ensembl"/>
        </authorList>
    </citation>
    <scope>IDENTIFICATION</scope>
</reference>
<evidence type="ECO:0000313" key="1">
    <source>
        <dbReference type="Ensembl" id="ENSOARP00020039967.1"/>
    </source>
</evidence>
<name>A0AC11D662_SHEEP</name>
<protein>
    <submittedName>
        <fullName evidence="1">Uncharacterized protein</fullName>
    </submittedName>
</protein>
<accession>A0AC11D662</accession>
<reference evidence="1" key="2">
    <citation type="submission" date="2025-08" db="UniProtKB">
        <authorList>
            <consortium name="Ensembl"/>
        </authorList>
    </citation>
    <scope>IDENTIFICATION</scope>
</reference>
<reference evidence="1" key="1">
    <citation type="submission" date="2020-11" db="EMBL/GenBank/DDBJ databases">
        <authorList>
            <person name="Davenport K.M."/>
            <person name="Bickhart D.M."/>
            <person name="Smith T.P.L."/>
            <person name="Murdoch B.M."/>
            <person name="Rosen B.D."/>
        </authorList>
    </citation>
    <scope>NUCLEOTIDE SEQUENCE [LARGE SCALE GENOMIC DNA]</scope>
    <source>
        <strain evidence="1">OAR_USU_Benz2616</strain>
    </source>
</reference>
<sequence>QGRPHLAVAPTGTGGRLGRAPFPHTAPRGRVCGACFSAVSSFPRPELGPTGLAPPPRCPPRPRLSLLFPSRCFLFLKSTLCIIFNLPVARHQLLQVLCDCFSELLGRNRSSEEPVLEAELRINARMPVEALSSKVSKGFYKILTIKVKVKVKSLSRVRLFATLWTVAYQAPPSMGFSRQEYWSGLPFPSPGDLPDPRIEPRSPELEADALTSEPPGKPIDYSSLYFFFF</sequence>
<organism evidence="1">
    <name type="scientific">Ovis aries</name>
    <name type="common">Sheep</name>
    <dbReference type="NCBI Taxonomy" id="9940"/>
    <lineage>
        <taxon>Eukaryota</taxon>
        <taxon>Metazoa</taxon>
        <taxon>Chordata</taxon>
        <taxon>Craniata</taxon>
        <taxon>Vertebrata</taxon>
        <taxon>Euteleostomi</taxon>
        <taxon>Mammalia</taxon>
        <taxon>Eutheria</taxon>
        <taxon>Laurasiatheria</taxon>
        <taxon>Artiodactyla</taxon>
        <taxon>Ruminantia</taxon>
        <taxon>Pecora</taxon>
        <taxon>Bovidae</taxon>
        <taxon>Caprinae</taxon>
        <taxon>Ovis</taxon>
    </lineage>
</organism>